<protein>
    <submittedName>
        <fullName evidence="1">Predicted protein</fullName>
    </submittedName>
</protein>
<dbReference type="AlphaFoldDB" id="B0DVN7"/>
<keyword evidence="2" id="KW-1185">Reference proteome</keyword>
<dbReference type="KEGG" id="lbc:LACBIDRAFT_312173"/>
<dbReference type="Proteomes" id="UP000001194">
    <property type="component" value="Unassembled WGS sequence"/>
</dbReference>
<dbReference type="GeneID" id="6083649"/>
<evidence type="ECO:0000313" key="1">
    <source>
        <dbReference type="EMBL" id="EDR01284.1"/>
    </source>
</evidence>
<name>B0DVN7_LACBS</name>
<dbReference type="InParanoid" id="B0DVN7"/>
<organism evidence="2">
    <name type="scientific">Laccaria bicolor (strain S238N-H82 / ATCC MYA-4686)</name>
    <name type="common">Bicoloured deceiver</name>
    <name type="synonym">Laccaria laccata var. bicolor</name>
    <dbReference type="NCBI Taxonomy" id="486041"/>
    <lineage>
        <taxon>Eukaryota</taxon>
        <taxon>Fungi</taxon>
        <taxon>Dikarya</taxon>
        <taxon>Basidiomycota</taxon>
        <taxon>Agaricomycotina</taxon>
        <taxon>Agaricomycetes</taxon>
        <taxon>Agaricomycetidae</taxon>
        <taxon>Agaricales</taxon>
        <taxon>Agaricineae</taxon>
        <taxon>Hydnangiaceae</taxon>
        <taxon>Laccaria</taxon>
    </lineage>
</organism>
<evidence type="ECO:0000313" key="2">
    <source>
        <dbReference type="Proteomes" id="UP000001194"/>
    </source>
</evidence>
<accession>B0DVN7</accession>
<gene>
    <name evidence="1" type="ORF">LACBIDRAFT_312173</name>
</gene>
<dbReference type="OrthoDB" id="3067629at2759"/>
<dbReference type="RefSeq" id="XP_001887991.1">
    <property type="nucleotide sequence ID" value="XM_001887956.1"/>
</dbReference>
<proteinExistence type="predicted"/>
<dbReference type="EMBL" id="DS547140">
    <property type="protein sequence ID" value="EDR01284.1"/>
    <property type="molecule type" value="Genomic_DNA"/>
</dbReference>
<dbReference type="HOGENOM" id="CLU_1845443_0_0_1"/>
<reference evidence="1 2" key="1">
    <citation type="journal article" date="2008" name="Nature">
        <title>The genome of Laccaria bicolor provides insights into mycorrhizal symbiosis.</title>
        <authorList>
            <person name="Martin F."/>
            <person name="Aerts A."/>
            <person name="Ahren D."/>
            <person name="Brun A."/>
            <person name="Danchin E.G.J."/>
            <person name="Duchaussoy F."/>
            <person name="Gibon J."/>
            <person name="Kohler A."/>
            <person name="Lindquist E."/>
            <person name="Pereda V."/>
            <person name="Salamov A."/>
            <person name="Shapiro H.J."/>
            <person name="Wuyts J."/>
            <person name="Blaudez D."/>
            <person name="Buee M."/>
            <person name="Brokstein P."/>
            <person name="Canbaeck B."/>
            <person name="Cohen D."/>
            <person name="Courty P.E."/>
            <person name="Coutinho P.M."/>
            <person name="Delaruelle C."/>
            <person name="Detter J.C."/>
            <person name="Deveau A."/>
            <person name="DiFazio S."/>
            <person name="Duplessis S."/>
            <person name="Fraissinet-Tachet L."/>
            <person name="Lucic E."/>
            <person name="Frey-Klett P."/>
            <person name="Fourrey C."/>
            <person name="Feussner I."/>
            <person name="Gay G."/>
            <person name="Grimwood J."/>
            <person name="Hoegger P.J."/>
            <person name="Jain P."/>
            <person name="Kilaru S."/>
            <person name="Labbe J."/>
            <person name="Lin Y.C."/>
            <person name="Legue V."/>
            <person name="Le Tacon F."/>
            <person name="Marmeisse R."/>
            <person name="Melayah D."/>
            <person name="Montanini B."/>
            <person name="Muratet M."/>
            <person name="Nehls U."/>
            <person name="Niculita-Hirzel H."/>
            <person name="Oudot-Le Secq M.P."/>
            <person name="Peter M."/>
            <person name="Quesneville H."/>
            <person name="Rajashekar B."/>
            <person name="Reich M."/>
            <person name="Rouhier N."/>
            <person name="Schmutz J."/>
            <person name="Yin T."/>
            <person name="Chalot M."/>
            <person name="Henrissat B."/>
            <person name="Kuees U."/>
            <person name="Lucas S."/>
            <person name="Van de Peer Y."/>
            <person name="Podila G.K."/>
            <person name="Polle A."/>
            <person name="Pukkila P.J."/>
            <person name="Richardson P.M."/>
            <person name="Rouze P."/>
            <person name="Sanders I.R."/>
            <person name="Stajich J.E."/>
            <person name="Tunlid A."/>
            <person name="Tuskan G."/>
            <person name="Grigoriev I.V."/>
        </authorList>
    </citation>
    <scope>NUCLEOTIDE SEQUENCE [LARGE SCALE GENOMIC DNA]</scope>
    <source>
        <strain evidence="2">S238N-H82 / ATCC MYA-4686</strain>
    </source>
</reference>
<sequence length="139" mass="14132">MAAPLAQVTLNLPPGLVAGVQPPAQPENPPTAADVTAAVKLMANVSHELRLNTDIPADVVEAVTFYGADIIASKQLSLIAPAPAPAAAAPPAAPAAPLAGAAIVLNAIAALDRRLDRRLNDIQRQIAIASLHIPGIEDN</sequence>